<feature type="compositionally biased region" description="Basic and acidic residues" evidence="1">
    <location>
        <begin position="61"/>
        <end position="71"/>
    </location>
</feature>
<evidence type="ECO:0000313" key="3">
    <source>
        <dbReference type="Proteomes" id="UP001497444"/>
    </source>
</evidence>
<accession>A0ABP0X028</accession>
<evidence type="ECO:0000313" key="2">
    <source>
        <dbReference type="EMBL" id="CAK9271771.1"/>
    </source>
</evidence>
<gene>
    <name evidence="2" type="ORF">CSSPJE1EN1_LOCUS17249</name>
</gene>
<proteinExistence type="predicted"/>
<protein>
    <submittedName>
        <fullName evidence="2">Uncharacterized protein</fullName>
    </submittedName>
</protein>
<evidence type="ECO:0000256" key="1">
    <source>
        <dbReference type="SAM" id="MobiDB-lite"/>
    </source>
</evidence>
<dbReference type="EMBL" id="OZ020099">
    <property type="protein sequence ID" value="CAK9271771.1"/>
    <property type="molecule type" value="Genomic_DNA"/>
</dbReference>
<keyword evidence="3" id="KW-1185">Reference proteome</keyword>
<name>A0ABP0X028_9BRYO</name>
<sequence length="112" mass="12611">MSLSLQGTSFRDLDRRADRVNHAPMASKLTRHTTVEWKTAFSLVVSDWQVSESSTWTTSTGHRECTRRSQEEDLGPDAHAIGKSRMASIDIMRPPIVTRSGRRIPWRGVSSS</sequence>
<dbReference type="Proteomes" id="UP001497444">
    <property type="component" value="Chromosome 4"/>
</dbReference>
<feature type="region of interest" description="Disordered" evidence="1">
    <location>
        <begin position="59"/>
        <end position="94"/>
    </location>
</feature>
<organism evidence="2 3">
    <name type="scientific">Sphagnum jensenii</name>
    <dbReference type="NCBI Taxonomy" id="128206"/>
    <lineage>
        <taxon>Eukaryota</taxon>
        <taxon>Viridiplantae</taxon>
        <taxon>Streptophyta</taxon>
        <taxon>Embryophyta</taxon>
        <taxon>Bryophyta</taxon>
        <taxon>Sphagnophytina</taxon>
        <taxon>Sphagnopsida</taxon>
        <taxon>Sphagnales</taxon>
        <taxon>Sphagnaceae</taxon>
        <taxon>Sphagnum</taxon>
    </lineage>
</organism>
<reference evidence="2" key="1">
    <citation type="submission" date="2024-02" db="EMBL/GenBank/DDBJ databases">
        <authorList>
            <consortium name="ELIXIR-Norway"/>
            <consortium name="Elixir Norway"/>
        </authorList>
    </citation>
    <scope>NUCLEOTIDE SEQUENCE</scope>
</reference>